<dbReference type="Pfam" id="PF13472">
    <property type="entry name" value="Lipase_GDSL_2"/>
    <property type="match status" value="1"/>
</dbReference>
<feature type="compositionally biased region" description="Basic residues" evidence="1">
    <location>
        <begin position="12"/>
        <end position="21"/>
    </location>
</feature>
<dbReference type="PANTHER" id="PTHR30383:SF5">
    <property type="entry name" value="SGNH HYDROLASE-TYPE ESTERASE DOMAIN-CONTAINING PROTEIN"/>
    <property type="match status" value="1"/>
</dbReference>
<evidence type="ECO:0000256" key="1">
    <source>
        <dbReference type="SAM" id="MobiDB-lite"/>
    </source>
</evidence>
<dbReference type="PANTHER" id="PTHR30383">
    <property type="entry name" value="THIOESTERASE 1/PROTEASE 1/LYSOPHOSPHOLIPASE L1"/>
    <property type="match status" value="1"/>
</dbReference>
<feature type="region of interest" description="Disordered" evidence="1">
    <location>
        <begin position="84"/>
        <end position="113"/>
    </location>
</feature>
<dbReference type="Proteomes" id="UP001612915">
    <property type="component" value="Unassembled WGS sequence"/>
</dbReference>
<dbReference type="InterPro" id="IPR013830">
    <property type="entry name" value="SGNH_hydro"/>
</dbReference>
<evidence type="ECO:0000313" key="5">
    <source>
        <dbReference type="Proteomes" id="UP001612915"/>
    </source>
</evidence>
<dbReference type="EMBL" id="JBITLV010000004">
    <property type="protein sequence ID" value="MFI7588041.1"/>
    <property type="molecule type" value="Genomic_DNA"/>
</dbReference>
<keyword evidence="2" id="KW-1133">Transmembrane helix</keyword>
<keyword evidence="5" id="KW-1185">Reference proteome</keyword>
<dbReference type="Gene3D" id="3.40.50.1110">
    <property type="entry name" value="SGNH hydrolase"/>
    <property type="match status" value="1"/>
</dbReference>
<accession>A0ABW8ANT8</accession>
<feature type="region of interest" description="Disordered" evidence="1">
    <location>
        <begin position="1"/>
        <end position="21"/>
    </location>
</feature>
<sequence>MGYEDFYEHRGQGRHAKAPRSRVLRRTVLVLVLMVGLGVGGGVELSAYARTGWVPAALRSPSSPTPAPDPTSTTAPALNVAATAGAGATPSTTPSASASATPTPSPTPVARPLRVMPLGDSITWGNYYAGAYRVTLWKKLKANHLKVNFVGSVSNGPSSLGDHDVEAFSGWRTDQFNDDVAGWLKTYRPDVVLLQTGSSDIEQGATGATTAQRLDTLLATMYRTKPHLMVIVSTTTPEADADGNWYTKPYQDYDKKIPGLVTKYRNAGRHAYLANMHARNFSFGSPDISPDGVHPTATGYVKMTAVWYPVLKPLFYTEKP</sequence>
<feature type="compositionally biased region" description="Low complexity" evidence="1">
    <location>
        <begin position="84"/>
        <end position="102"/>
    </location>
</feature>
<name>A0ABW8ANT8_9ACTN</name>
<dbReference type="RefSeq" id="WP_398280886.1">
    <property type="nucleotide sequence ID" value="NZ_JBITLV010000004.1"/>
</dbReference>
<proteinExistence type="predicted"/>
<keyword evidence="2" id="KW-0472">Membrane</keyword>
<dbReference type="InterPro" id="IPR051532">
    <property type="entry name" value="Ester_Hydrolysis_Enzymes"/>
</dbReference>
<organism evidence="4 5">
    <name type="scientific">Spongisporangium articulatum</name>
    <dbReference type="NCBI Taxonomy" id="3362603"/>
    <lineage>
        <taxon>Bacteria</taxon>
        <taxon>Bacillati</taxon>
        <taxon>Actinomycetota</taxon>
        <taxon>Actinomycetes</taxon>
        <taxon>Kineosporiales</taxon>
        <taxon>Kineosporiaceae</taxon>
        <taxon>Spongisporangium</taxon>
    </lineage>
</organism>
<dbReference type="InterPro" id="IPR036514">
    <property type="entry name" value="SGNH_hydro_sf"/>
</dbReference>
<reference evidence="4 5" key="1">
    <citation type="submission" date="2024-10" db="EMBL/GenBank/DDBJ databases">
        <title>The Natural Products Discovery Center: Release of the First 8490 Sequenced Strains for Exploring Actinobacteria Biosynthetic Diversity.</title>
        <authorList>
            <person name="Kalkreuter E."/>
            <person name="Kautsar S.A."/>
            <person name="Yang D."/>
            <person name="Bader C.D."/>
            <person name="Teijaro C.N."/>
            <person name="Fluegel L."/>
            <person name="Davis C.M."/>
            <person name="Simpson J.R."/>
            <person name="Lauterbach L."/>
            <person name="Steele A.D."/>
            <person name="Gui C."/>
            <person name="Meng S."/>
            <person name="Li G."/>
            <person name="Viehrig K."/>
            <person name="Ye F."/>
            <person name="Su P."/>
            <person name="Kiefer A.F."/>
            <person name="Nichols A."/>
            <person name="Cepeda A.J."/>
            <person name="Yan W."/>
            <person name="Fan B."/>
            <person name="Jiang Y."/>
            <person name="Adhikari A."/>
            <person name="Zheng C.-J."/>
            <person name="Schuster L."/>
            <person name="Cowan T.M."/>
            <person name="Smanski M.J."/>
            <person name="Chevrette M.G."/>
            <person name="De Carvalho L.P.S."/>
            <person name="Shen B."/>
        </authorList>
    </citation>
    <scope>NUCLEOTIDE SEQUENCE [LARGE SCALE GENOMIC DNA]</scope>
    <source>
        <strain evidence="4 5">NPDC049639</strain>
    </source>
</reference>
<dbReference type="SUPFAM" id="SSF52266">
    <property type="entry name" value="SGNH hydrolase"/>
    <property type="match status" value="1"/>
</dbReference>
<gene>
    <name evidence="4" type="ORF">ACIB24_13300</name>
</gene>
<evidence type="ECO:0000259" key="3">
    <source>
        <dbReference type="Pfam" id="PF13472"/>
    </source>
</evidence>
<dbReference type="CDD" id="cd01833">
    <property type="entry name" value="XynB_like"/>
    <property type="match status" value="1"/>
</dbReference>
<evidence type="ECO:0000256" key="2">
    <source>
        <dbReference type="SAM" id="Phobius"/>
    </source>
</evidence>
<feature type="compositionally biased region" description="Basic and acidic residues" evidence="1">
    <location>
        <begin position="1"/>
        <end position="11"/>
    </location>
</feature>
<protein>
    <submittedName>
        <fullName evidence="4">GDSL-type esterase/lipase family protein</fullName>
    </submittedName>
</protein>
<feature type="transmembrane region" description="Helical" evidence="2">
    <location>
        <begin position="27"/>
        <end position="49"/>
    </location>
</feature>
<feature type="domain" description="SGNH hydrolase-type esterase" evidence="3">
    <location>
        <begin position="118"/>
        <end position="300"/>
    </location>
</feature>
<comment type="caution">
    <text evidence="4">The sequence shown here is derived from an EMBL/GenBank/DDBJ whole genome shotgun (WGS) entry which is preliminary data.</text>
</comment>
<keyword evidence="2" id="KW-0812">Transmembrane</keyword>
<evidence type="ECO:0000313" key="4">
    <source>
        <dbReference type="EMBL" id="MFI7588041.1"/>
    </source>
</evidence>